<keyword evidence="4" id="KW-1003">Cell membrane</keyword>
<feature type="domain" description="CUB" evidence="27">
    <location>
        <begin position="1201"/>
        <end position="1314"/>
    </location>
</feature>
<organism evidence="29 30">
    <name type="scientific">Polyplax serrata</name>
    <name type="common">Common mouse louse</name>
    <dbReference type="NCBI Taxonomy" id="468196"/>
    <lineage>
        <taxon>Eukaryota</taxon>
        <taxon>Metazoa</taxon>
        <taxon>Ecdysozoa</taxon>
        <taxon>Arthropoda</taxon>
        <taxon>Hexapoda</taxon>
        <taxon>Insecta</taxon>
        <taxon>Pterygota</taxon>
        <taxon>Neoptera</taxon>
        <taxon>Paraneoptera</taxon>
        <taxon>Psocodea</taxon>
        <taxon>Troctomorpha</taxon>
        <taxon>Phthiraptera</taxon>
        <taxon>Anoplura</taxon>
        <taxon>Polyplacidae</taxon>
        <taxon>Polyplax</taxon>
    </lineage>
</organism>
<feature type="domain" description="CUB" evidence="27">
    <location>
        <begin position="3141"/>
        <end position="3255"/>
    </location>
</feature>
<keyword evidence="30" id="KW-1185">Reference proteome</keyword>
<keyword evidence="5 26" id="KW-0245">EGF-like domain</keyword>
<feature type="domain" description="CUB" evidence="27">
    <location>
        <begin position="1315"/>
        <end position="1425"/>
    </location>
</feature>
<evidence type="ECO:0000256" key="26">
    <source>
        <dbReference type="PROSITE-ProRule" id="PRU00076"/>
    </source>
</evidence>
<dbReference type="InterPro" id="IPR001881">
    <property type="entry name" value="EGF-like_Ca-bd_dom"/>
</dbReference>
<dbReference type="InterPro" id="IPR018097">
    <property type="entry name" value="EGF_Ca-bd_CS"/>
</dbReference>
<dbReference type="SUPFAM" id="SSF57196">
    <property type="entry name" value="EGF/Laminin"/>
    <property type="match status" value="4"/>
</dbReference>
<feature type="disulfide bond" evidence="25">
    <location>
        <begin position="1659"/>
        <end position="1686"/>
    </location>
</feature>
<feature type="domain" description="CUB" evidence="27">
    <location>
        <begin position="491"/>
        <end position="608"/>
    </location>
</feature>
<feature type="domain" description="CUB" evidence="27">
    <location>
        <begin position="2797"/>
        <end position="2908"/>
    </location>
</feature>
<keyword evidence="15" id="KW-0472">Membrane</keyword>
<keyword evidence="18" id="KW-0753">Steroid metabolism</keyword>
<evidence type="ECO:0000256" key="22">
    <source>
        <dbReference type="ARBA" id="ARBA00023878"/>
    </source>
</evidence>
<comment type="function">
    <text evidence="23">Endocytic receptor which plays a role in lipoprotein, vitamin and iron metabolism by facilitating their uptake. Acts together with LRP2 to mediate endocytosis of high-density lipoproteins, GC, hemoglobin, ALB, TF and SCGB1A1. Acts together with AMN to mediate endocytosis of the CBLIF-cobalamin complex. Binds to ALB, MB, Kappa and lambda-light chains, TF, hemoglobin, GC, SCGB1A1, APOA1, high density lipoprotein, and the CBLIF-cobalamin complex. Ligand binding requires calcium. Serves as important transporter in several absorptive epithelia, including intestine, renal proximal tubules and embryonic yolk sac. May play an important role in the development of the peri-implantation embryo through internalization of APOA1 and cholesterol. Binds to LGALS3 at the maternal-fetal interface.</text>
</comment>
<dbReference type="SMART" id="SM00181">
    <property type="entry name" value="EGF"/>
    <property type="match status" value="8"/>
</dbReference>
<evidence type="ECO:0000256" key="11">
    <source>
        <dbReference type="ARBA" id="ARBA00022737"/>
    </source>
</evidence>
<proteinExistence type="predicted"/>
<dbReference type="PROSITE" id="PS50026">
    <property type="entry name" value="EGF_3"/>
    <property type="match status" value="5"/>
</dbReference>
<evidence type="ECO:0000256" key="16">
    <source>
        <dbReference type="ARBA" id="ARBA00023157"/>
    </source>
</evidence>
<evidence type="ECO:0000256" key="1">
    <source>
        <dbReference type="ARBA" id="ARBA00004177"/>
    </source>
</evidence>
<evidence type="ECO:0000256" key="17">
    <source>
        <dbReference type="ARBA" id="ARBA00023166"/>
    </source>
</evidence>
<feature type="domain" description="CUB" evidence="27">
    <location>
        <begin position="731"/>
        <end position="843"/>
    </location>
</feature>
<keyword evidence="11" id="KW-0677">Repeat</keyword>
<feature type="domain" description="CUB" evidence="27">
    <location>
        <begin position="2577"/>
        <end position="2689"/>
    </location>
</feature>
<protein>
    <recommendedName>
        <fullName evidence="22">Cubilin</fullName>
    </recommendedName>
</protein>
<evidence type="ECO:0000256" key="5">
    <source>
        <dbReference type="ARBA" id="ARBA00022536"/>
    </source>
</evidence>
<evidence type="ECO:0000256" key="13">
    <source>
        <dbReference type="ARBA" id="ARBA00022927"/>
    </source>
</evidence>
<feature type="disulfide bond" evidence="25">
    <location>
        <begin position="3141"/>
        <end position="3168"/>
    </location>
</feature>
<dbReference type="InterPro" id="IPR000742">
    <property type="entry name" value="EGF"/>
</dbReference>
<feature type="domain" description="EGF-like" evidence="28">
    <location>
        <begin position="408"/>
        <end position="445"/>
    </location>
</feature>
<evidence type="ECO:0000259" key="28">
    <source>
        <dbReference type="PROSITE" id="PS50026"/>
    </source>
</evidence>
<feature type="domain" description="CUB" evidence="27">
    <location>
        <begin position="1080"/>
        <end position="1197"/>
    </location>
</feature>
<evidence type="ECO:0000256" key="10">
    <source>
        <dbReference type="ARBA" id="ARBA00022729"/>
    </source>
</evidence>
<evidence type="ECO:0000256" key="21">
    <source>
        <dbReference type="ARBA" id="ARBA00023765"/>
    </source>
</evidence>
<feature type="domain" description="EGF-like" evidence="28">
    <location>
        <begin position="181"/>
        <end position="222"/>
    </location>
</feature>
<keyword evidence="6" id="KW-0153">Cholesterol metabolism</keyword>
<evidence type="ECO:0000256" key="12">
    <source>
        <dbReference type="ARBA" id="ARBA00022753"/>
    </source>
</evidence>
<dbReference type="SUPFAM" id="SSF49854">
    <property type="entry name" value="Spermadhesin, CUB domain"/>
    <property type="match status" value="26"/>
</dbReference>
<keyword evidence="12" id="KW-0967">Endosome</keyword>
<keyword evidence="3" id="KW-0813">Transport</keyword>
<dbReference type="PROSITE" id="PS01186">
    <property type="entry name" value="EGF_2"/>
    <property type="match status" value="3"/>
</dbReference>
<evidence type="ECO:0000256" key="18">
    <source>
        <dbReference type="ARBA" id="ARBA00023221"/>
    </source>
</evidence>
<feature type="domain" description="CUB" evidence="27">
    <location>
        <begin position="2018"/>
        <end position="2134"/>
    </location>
</feature>
<accession>A0ABR1AED2</accession>
<evidence type="ECO:0000256" key="9">
    <source>
        <dbReference type="ARBA" id="ARBA00022685"/>
    </source>
</evidence>
<feature type="domain" description="EGF-like" evidence="28">
    <location>
        <begin position="143"/>
        <end position="179"/>
    </location>
</feature>
<dbReference type="Proteomes" id="UP001359485">
    <property type="component" value="Unassembled WGS sequence"/>
</dbReference>
<feature type="domain" description="CUB" evidence="27">
    <location>
        <begin position="844"/>
        <end position="956"/>
    </location>
</feature>
<comment type="subunit">
    <text evidence="24">Interacts with AMN. Component of the cubam complex composed of one CUBN trimer and one AMN chain. The cubam complex can dimerize. Interacts with LRP2 in a dual-receptor complex in a calcium-dependent manner. Found in a complex with PID1/PCLI1, LRP1 and CUBNI. Interacts with LRP1 and PID1/PCLI1.</text>
</comment>
<gene>
    <name evidence="29" type="ORF">RUM44_005198</name>
</gene>
<evidence type="ECO:0000259" key="27">
    <source>
        <dbReference type="PROSITE" id="PS01180"/>
    </source>
</evidence>
<feature type="domain" description="CUB" evidence="27">
    <location>
        <begin position="2912"/>
        <end position="3025"/>
    </location>
</feature>
<evidence type="ECO:0000256" key="3">
    <source>
        <dbReference type="ARBA" id="ARBA00022448"/>
    </source>
</evidence>
<dbReference type="Pfam" id="PF12947">
    <property type="entry name" value="EGF_3"/>
    <property type="match status" value="1"/>
</dbReference>
<feature type="domain" description="CUB" evidence="27">
    <location>
        <begin position="3262"/>
        <end position="3390"/>
    </location>
</feature>
<feature type="domain" description="CUB" evidence="27">
    <location>
        <begin position="2401"/>
        <end position="2573"/>
    </location>
</feature>
<feature type="domain" description="CUB" evidence="27">
    <location>
        <begin position="2283"/>
        <end position="2399"/>
    </location>
</feature>
<dbReference type="InterPro" id="IPR035914">
    <property type="entry name" value="Sperma_CUB_dom_sf"/>
</dbReference>
<feature type="domain" description="CUB" evidence="27">
    <location>
        <begin position="1544"/>
        <end position="1658"/>
    </location>
</feature>
<dbReference type="InterPro" id="IPR000152">
    <property type="entry name" value="EGF-type_Asp/Asn_hydroxyl_site"/>
</dbReference>
<dbReference type="PROSITE" id="PS00022">
    <property type="entry name" value="EGF_1"/>
    <property type="match status" value="4"/>
</dbReference>
<feature type="domain" description="CUB" evidence="27">
    <location>
        <begin position="3550"/>
        <end position="3664"/>
    </location>
</feature>
<evidence type="ECO:0000256" key="4">
    <source>
        <dbReference type="ARBA" id="ARBA00022475"/>
    </source>
</evidence>
<dbReference type="PANTHER" id="PTHR24251:SF50">
    <property type="entry name" value="ATTRACTIN-LIKE 1A"/>
    <property type="match status" value="1"/>
</dbReference>
<dbReference type="EMBL" id="JAWJWF010000051">
    <property type="protein sequence ID" value="KAK6617610.1"/>
    <property type="molecule type" value="Genomic_DNA"/>
</dbReference>
<feature type="domain" description="CUB" evidence="27">
    <location>
        <begin position="2135"/>
        <end position="2279"/>
    </location>
</feature>
<keyword evidence="13" id="KW-0653">Protein transport</keyword>
<reference evidence="29 30" key="1">
    <citation type="submission" date="2023-09" db="EMBL/GenBank/DDBJ databases">
        <title>Genomes of two closely related lineages of the louse Polyplax serrata with different host specificities.</title>
        <authorList>
            <person name="Martinu J."/>
            <person name="Tarabai H."/>
            <person name="Stefka J."/>
            <person name="Hypsa V."/>
        </authorList>
    </citation>
    <scope>NUCLEOTIDE SEQUENCE [LARGE SCALE GENOMIC DNA]</scope>
    <source>
        <strain evidence="29">98ZLc_SE</strain>
    </source>
</reference>
<keyword evidence="20" id="KW-0170">Cobalt</keyword>
<feature type="disulfide bond" evidence="25">
    <location>
        <begin position="612"/>
        <end position="639"/>
    </location>
</feature>
<dbReference type="InterPro" id="IPR000859">
    <property type="entry name" value="CUB_dom"/>
</dbReference>
<dbReference type="PROSITE" id="PS01180">
    <property type="entry name" value="CUB"/>
    <property type="match status" value="27"/>
</dbReference>
<feature type="domain" description="CUB" evidence="27">
    <location>
        <begin position="1775"/>
        <end position="1886"/>
    </location>
</feature>
<feature type="disulfide bond" evidence="26">
    <location>
        <begin position="435"/>
        <end position="444"/>
    </location>
</feature>
<feature type="disulfide bond" evidence="26">
    <location>
        <begin position="475"/>
        <end position="484"/>
    </location>
</feature>
<dbReference type="SMART" id="SM00179">
    <property type="entry name" value="EGF_CA"/>
    <property type="match status" value="7"/>
</dbReference>
<evidence type="ECO:0000256" key="6">
    <source>
        <dbReference type="ARBA" id="ARBA00022548"/>
    </source>
</evidence>
<dbReference type="Pfam" id="PF00008">
    <property type="entry name" value="EGF"/>
    <property type="match status" value="4"/>
</dbReference>
<evidence type="ECO:0000256" key="25">
    <source>
        <dbReference type="PROSITE-ProRule" id="PRU00059"/>
    </source>
</evidence>
<comment type="subcellular location">
    <subcellularLocation>
        <location evidence="2">Cell membrane</location>
        <topology evidence="2">Peripheral membrane protein</topology>
    </subcellularLocation>
    <subcellularLocation>
        <location evidence="1">Endosome</location>
    </subcellularLocation>
    <subcellularLocation>
        <location evidence="21">Lysosome membrane</location>
        <topology evidence="21">Peripheral membrane protein</topology>
    </subcellularLocation>
</comment>
<evidence type="ECO:0000256" key="15">
    <source>
        <dbReference type="ARBA" id="ARBA00023136"/>
    </source>
</evidence>
<dbReference type="PROSITE" id="PS01187">
    <property type="entry name" value="EGF_CA"/>
    <property type="match status" value="1"/>
</dbReference>
<feature type="domain" description="CUB" evidence="27">
    <location>
        <begin position="960"/>
        <end position="1074"/>
    </location>
</feature>
<keyword evidence="16 26" id="KW-1015">Disulfide bond</keyword>
<feature type="domain" description="CUB" evidence="27">
    <location>
        <begin position="3670"/>
        <end position="3784"/>
    </location>
</feature>
<feature type="domain" description="CUB" evidence="27">
    <location>
        <begin position="3394"/>
        <end position="3548"/>
    </location>
</feature>
<keyword evidence="9" id="KW-0165">Cleavage on pair of basic residues</keyword>
<evidence type="ECO:0000256" key="20">
    <source>
        <dbReference type="ARBA" id="ARBA00023285"/>
    </source>
</evidence>
<evidence type="ECO:0000313" key="30">
    <source>
        <dbReference type="Proteomes" id="UP001359485"/>
    </source>
</evidence>
<dbReference type="CDD" id="cd22201">
    <property type="entry name" value="cubilin_NTD"/>
    <property type="match status" value="1"/>
</dbReference>
<keyword evidence="10" id="KW-0732">Signal</keyword>
<evidence type="ECO:0000256" key="8">
    <source>
        <dbReference type="ARBA" id="ARBA00022628"/>
    </source>
</evidence>
<dbReference type="Pfam" id="PF07645">
    <property type="entry name" value="EGF_CA"/>
    <property type="match status" value="2"/>
</dbReference>
<feature type="domain" description="CUB" evidence="27">
    <location>
        <begin position="1887"/>
        <end position="2001"/>
    </location>
</feature>
<evidence type="ECO:0000256" key="23">
    <source>
        <dbReference type="ARBA" id="ARBA00049611"/>
    </source>
</evidence>
<comment type="caution">
    <text evidence="29">The sequence shown here is derived from an EMBL/GenBank/DDBJ whole genome shotgun (WGS) entry which is preliminary data.</text>
</comment>
<dbReference type="SUPFAM" id="SSF57184">
    <property type="entry name" value="Growth factor receptor domain"/>
    <property type="match status" value="1"/>
</dbReference>
<feature type="domain" description="CUB" evidence="27">
    <location>
        <begin position="1659"/>
        <end position="1771"/>
    </location>
</feature>
<feature type="domain" description="EGF-like" evidence="28">
    <location>
        <begin position="358"/>
        <end position="401"/>
    </location>
</feature>
<dbReference type="InterPro" id="IPR009030">
    <property type="entry name" value="Growth_fac_rcpt_cys_sf"/>
</dbReference>
<dbReference type="CDD" id="cd00041">
    <property type="entry name" value="CUB"/>
    <property type="match status" value="24"/>
</dbReference>
<keyword evidence="14" id="KW-0443">Lipid metabolism</keyword>
<feature type="disulfide bond" evidence="26">
    <location>
        <begin position="212"/>
        <end position="221"/>
    </location>
</feature>
<comment type="caution">
    <text evidence="26">Lacks conserved residue(s) required for the propagation of feature annotation.</text>
</comment>
<keyword evidence="19" id="KW-0458">Lysosome</keyword>
<evidence type="ECO:0000256" key="19">
    <source>
        <dbReference type="ARBA" id="ARBA00023228"/>
    </source>
</evidence>
<feature type="domain" description="CUB" evidence="27">
    <location>
        <begin position="1427"/>
        <end position="1540"/>
    </location>
</feature>
<dbReference type="PROSITE" id="PS00010">
    <property type="entry name" value="ASX_HYDROXYL"/>
    <property type="match status" value="2"/>
</dbReference>
<feature type="domain" description="EGF-like" evidence="28">
    <location>
        <begin position="447"/>
        <end position="485"/>
    </location>
</feature>
<dbReference type="InterPro" id="IPR049883">
    <property type="entry name" value="NOTCH1_EGF-like"/>
</dbReference>
<dbReference type="Pfam" id="PF00431">
    <property type="entry name" value="CUB"/>
    <property type="match status" value="25"/>
</dbReference>
<sequence>MKGELGPIGVGFLVYVLKFMPPRLQTIDGHLYIYGARNKNVTFMVSSKGYLNVNSENIYKVVKEAKKASSSVLSIKYSLTDLEEDLNTVTVTMNQLSQRLNVCETLINNLQTGSNNGALLPFQFQMKINKLERRVKTIIRNLARRECQKDPCMNGGTCFDKYLDYECRCMEGWEGRVCEKDVNECAKFAGTDLGCQNGASCINKPGTYECICAAGWYGLHCTRRSNDCSSGSHGELCGHGTCVTLTTGAKGFTCICDQGWTTDGNNPSCSVDVDECKNYPCSRNPLVTCHNTPGAFFCGPCPPGYTGNGFSCFDINECLTDNGGCSVQPLVQCINTDGSSTCGPCPPGYNGDGRTCTFVGKCHVDNGGCNPNARCQELGSNIQCQCLPGYTGSGIGPFGCELTGSGGSRNPCSPNPCRHAGRCYVTSDNNYTCTCTAGYTGSTCNIPINPCNSNPCQNGGTCIFRKTYRTFLCRCTSSYAGKYCQKERQSCGGYMNADEGELQFPSANSSSIRYSHNLNCAWIIIVNSSLVINATFDYFDLESAPECQMDWVQIHDGKSAGDHIIGKFCGKDLPNNGTIISSTNYMYMWFKSDGSKSGNGFKLTWHAVNPVCGGTINASIHGTIRSPGSPGKYPPNRDCYWQLQAPFGKRITFTFFEVHIESHQNCSYDYLEFHEGLTLDSPLIARFCNSTIPQPLTTPGSTALVYFHSDEYQSDRGFQIAYHPEPGFPGCGGIFTSRRGEITPPMEEGRYLKNMDCAWLIRLYGNLRVRIEFTFFRLEDERNCNTDFVEVRDGADVTAPLIGRYCGFVTPPVIESEGNVLFVRFYTDNTIEASGFRINYRAICRHLFTTATGVIQSPGYPEKYRNQEDCEFVVEQPPGKIIQLEFQDFEFESITVCYFDYIEIRDGPNERSPLIRRYCGNDRPPLITSSHNYLWIKMVTDKEVEMRGFYANYTTIDIACGGMFTAPEGEISSPSEYGSYPPNHDCHWVIVGSPGEVIQLTFTTFKVEYHNACEFDYVAVYDNSSALKGGGLMGKFCGESVPPLLTTTEHTMTVHFHSDSSQLMEGFTAKYRLVNMSTICGGNYFTNMGVIKSPNYPKSYPNDKTCVWVIRVSNGNKIELNFIGFALEGNTLGANKQCIFDYLEVRDGGYESSPLIGRYCGTKAPKRLVSQSNLFYLKFRSDSTFPNLGFLINWDGTITGCGGTLTSVTGSIISPNYPEPYGANSLCNYKISVAMGSKVTLNIMDLDLENSGTCSMDFIEIFDGPEKRGKSLGKYCSNTNHPAMLTSTRNEVNIKFRSDVTAAGKGFYLKYKTECNTNMTGFRGVIESPNFPEKFPAGTNCTWVIIASPGNKINISFSDFNFLGPCEDDYIEILEGNPRPTNTIGKYCRGKKPPLIASDLSRVFVQFSSSLTSFRGSFRAEWVLNGCGGTFIKPQGEFKSPNYPNIYPPNTECEYYITVDPSMSIVLTIQDISFEALKDCFGDALEIFGGADDTAPLLAKVCQKKSDPILIETSGNEMFVRFRSDQITGGSGFYARYSTKPAACGGQFISNRGYITSRNYPKNYNQMDNCVWTIQVDANHKIRLNFEEFDLASSSTCNDTYLQVFDGPTQDFPVLLKHCGNSLPSPNPIHSTSNFLTIRMISQSMYTAKGFKANYEMDCGAVILADEPGVIGPSDYLLTRPDYGNCTWTITSPQPDGHITLTVSYMDTTSESCSDNTLFVYDGSDHNSTLIGAYCGRKTNLPVVTQGNTLFIEFIPSTYSSIHFWATYASASSACGGNLYGETGSFATPGYPSNYPTNSECVWVLRAAPGNKVQLNFKEFDLEQSDHCNEEYVEIREKDAAGKLLGIFCGQLAPTNLTTQSATWIKFRSGSIGTGKKGFLADYNLVYRNEVNGSAGEIANPFYPRPFMHYVENINWRVNVEFGSAIRLWFKDLHLDDFHSVMCISSVTIYDGYDETAPVLLKVCGLVKPEAVTSSSNVVYIVFFHAHVHHGSLFLLEWSKVSTPSQNILPTALTPSKCKREMDMSLFQNNSVTLTNPEWPDSDFNELDCEWLFKCPDYEHLTLTVNVLVVAQYPQCMYSYVGVYSKSDADWREQRRFCLSNETDQKISTDNFMRVTFLATYNDRSLFSLNVQRECGNSIKKSNGVIRFNSKDYSTRGWSPENSFCHWDITVSPGRKIKVFFSEFDFYPSGEGTACTEKYLMVHCLDIGKFETILAKNRNDNANFGFQLRDGGSEDSPLLGDDVHCTFPDTIPLTTSNRLYIKAKTAHQGTSFVMKFEEISPECGRRIKLDDDFNVTIISSPNYPNIPPSKIECVWTFTTTGGHRLQIDFVDRFDLTSSRSCDEEYVEVRDGGTLLSEELGRFCSDKPSTQKSTGNMLFVKYYTNATNPKNGFKAQVSIARCGGVIRSSGGVLTSPGYPNSYLYDTECTWNIETDMRYKLQVTFEDLHLPTNNSDGSSRTAGTRLSPTAWNSGASYNTSKINCTSSATIFFEQPAPDVIDQIRKSGTYLSFADTLLLIREKSKNILLGSVCSNEPVTPIRSYSNKMIIRFQSGSAPSTHLNTPFRGFKLNFTSVGKGCVYRLDTPSGVIVSPGYPNESPNYYFCTWKITVPKGRRITLRVDDFDLPNSGVEQRVLMYNEHRYRSRIAMLTGASKVEPVYKSSSNLMLVTFWSKTLSGAGKRGFKFTYDSDEPQVCGGVLTQNEGFLASPSNMTSFYCKWEFQAKRSENQTIAFYVKDAYIGNRTGTCSIKYGAVLAISGRVPPFSGNYDEWFRCFSKAIQGAWSGAVIFNVTYKTFSCGGTIYDFETVITTPSYPNNYSPDTDCAWLIYLSPGQTIKLTFEEFNLQPSCGDYLLVKNGPSPKSPLIGQYCGTSINGMAPITSEGHSLFLEFHSDSSNGGKGFKISIEPGNYVCGGAVHSLGYELMSPNFPSQYDNNQECEWEIRSAEGTHIGLVFVDRFHIESSENCKNDFVKVFDYVDDDWKLLKTLCGREMPSPINSTSSRVKVLFRSNGVTVSDGFKIKWYQNCGGTFTSPSGVILSPGYPKSYKSNLNCTYIIQHQEETTQINFSYFNVEPPLNGRCQYDSVKIYEAKWEDSFELIGIFCGSKVPSPRNLKGTIKIEFVTDPNNNYGGFVLNFKSSKCGSHVTQVQTIEYYMGPSSDGVSDYGQCVWDIVAPPNKIVLLRFDDVNMPFTTECSYPFIDVFDERKNGSFLMGRVCGKLKPKQVVLKSTTNKMSVKLQKPYHEGEGFSASVYFTYGSSVGCGGEIELDSKSKTIKSPDADGDGFYEEFLECTWIVRAKPFYQIVANFKTFDVEDCKAQKGTPSNFSSQTCSCDNVEIRDGVDHFSESLVLACGSTIPSPVTSSGSIMSIKFSSDGTYHARGFNIELSPTLSQCGVEVFNPQDTIQTLTSPNYPQNYPEGLRCKWTIYDSSGDSNRIIHLHISDWDIVESDNCQDDFMYIEDTGFLKPLYQSPNYEVTSNRSADAAEIIRGNPISLYFYDRSQSNGKVKFCGKGNSIDFYSSSNEVVVGFFSNSGSARKGFKIDYAIAGCTRNYTAEQGHIKNLNFKNNSHCYITIKAPSPNHTISLYFTAFTLKGSPHGDCPVSFLEVRDGADVKSNMIGKYCGYSTPSPIFSTGQNLWLHFYTRLSSHGVDYQNVDITYTTTDKGQGCGGRFFGLSGTVSSPGYPSNTRKNSLCRWDIVIPSGLEEVIQFSVFDIGPSNTCNTDYIEFYEVIGDSGAETFLSRFCGKDNPAVIRSTADVLVIKYATSLHNGGTGWQLEFRALTPGMRIF</sequence>
<feature type="disulfide bond" evidence="26">
    <location>
        <begin position="169"/>
        <end position="178"/>
    </location>
</feature>
<dbReference type="PANTHER" id="PTHR24251">
    <property type="entry name" value="OVOCHYMASE-RELATED"/>
    <property type="match status" value="1"/>
</dbReference>
<dbReference type="Gene3D" id="2.10.25.10">
    <property type="entry name" value="Laminin"/>
    <property type="match status" value="6"/>
</dbReference>
<evidence type="ECO:0000256" key="7">
    <source>
        <dbReference type="ARBA" id="ARBA00022553"/>
    </source>
</evidence>
<feature type="domain" description="CUB" evidence="27">
    <location>
        <begin position="3026"/>
        <end position="3139"/>
    </location>
</feature>
<name>A0ABR1AED2_POLSC</name>
<evidence type="ECO:0000313" key="29">
    <source>
        <dbReference type="EMBL" id="KAK6617610.1"/>
    </source>
</evidence>
<feature type="domain" description="CUB" evidence="27">
    <location>
        <begin position="2694"/>
        <end position="2750"/>
    </location>
</feature>
<feature type="domain" description="CUB" evidence="27">
    <location>
        <begin position="612"/>
        <end position="725"/>
    </location>
</feature>
<dbReference type="Gene3D" id="2.60.120.290">
    <property type="entry name" value="Spermadhesin, CUB domain"/>
    <property type="match status" value="26"/>
</dbReference>
<dbReference type="SMART" id="SM00042">
    <property type="entry name" value="CUB"/>
    <property type="match status" value="26"/>
</dbReference>
<evidence type="ECO:0000256" key="24">
    <source>
        <dbReference type="ARBA" id="ARBA00049703"/>
    </source>
</evidence>
<dbReference type="InterPro" id="IPR024731">
    <property type="entry name" value="NELL2-like_EGF"/>
</dbReference>
<evidence type="ECO:0000256" key="14">
    <source>
        <dbReference type="ARBA" id="ARBA00023098"/>
    </source>
</evidence>
<evidence type="ECO:0000256" key="2">
    <source>
        <dbReference type="ARBA" id="ARBA00004202"/>
    </source>
</evidence>
<dbReference type="CDD" id="cd00054">
    <property type="entry name" value="EGF_CA"/>
    <property type="match status" value="6"/>
</dbReference>
<keyword evidence="17" id="KW-1207">Sterol metabolism</keyword>
<keyword evidence="7" id="KW-0597">Phosphoprotein</keyword>
<feature type="disulfide bond" evidence="26">
    <location>
        <begin position="456"/>
        <end position="473"/>
    </location>
</feature>
<keyword evidence="8" id="KW-0846">Cobalamin</keyword>